<evidence type="ECO:0000256" key="1">
    <source>
        <dbReference type="ARBA" id="ARBA00005336"/>
    </source>
</evidence>
<dbReference type="InterPro" id="IPR013783">
    <property type="entry name" value="Ig-like_fold"/>
</dbReference>
<dbReference type="GO" id="GO:0009044">
    <property type="term" value="F:xylan 1,4-beta-xylosidase activity"/>
    <property type="evidence" value="ECO:0007669"/>
    <property type="project" value="InterPro"/>
</dbReference>
<dbReference type="SUPFAM" id="SSF52279">
    <property type="entry name" value="Beta-D-glucan exohydrolase, C-terminal domain"/>
    <property type="match status" value="1"/>
</dbReference>
<dbReference type="InterPro" id="IPR001764">
    <property type="entry name" value="Glyco_hydro_3_N"/>
</dbReference>
<dbReference type="SMART" id="SM01217">
    <property type="entry name" value="Fn3_like"/>
    <property type="match status" value="1"/>
</dbReference>
<dbReference type="PANTHER" id="PTHR42721">
    <property type="entry name" value="SUGAR HYDROLASE-RELATED"/>
    <property type="match status" value="1"/>
</dbReference>
<dbReference type="InterPro" id="IPR036881">
    <property type="entry name" value="Glyco_hydro_3_C_sf"/>
</dbReference>
<dbReference type="PROSITE" id="PS51257">
    <property type="entry name" value="PROKAR_LIPOPROTEIN"/>
    <property type="match status" value="1"/>
</dbReference>
<dbReference type="GO" id="GO:0045493">
    <property type="term" value="P:xylan catabolic process"/>
    <property type="evidence" value="ECO:0007669"/>
    <property type="project" value="InterPro"/>
</dbReference>
<evidence type="ECO:0000313" key="5">
    <source>
        <dbReference type="EMBL" id="PZX18613.1"/>
    </source>
</evidence>
<dbReference type="Gene3D" id="3.20.20.300">
    <property type="entry name" value="Glycoside hydrolase, family 3, N-terminal domain"/>
    <property type="match status" value="1"/>
</dbReference>
<dbReference type="OrthoDB" id="9805821at2"/>
<organism evidence="5 6">
    <name type="scientific">Breznakibacter xylanolyticus</name>
    <dbReference type="NCBI Taxonomy" id="990"/>
    <lineage>
        <taxon>Bacteria</taxon>
        <taxon>Pseudomonadati</taxon>
        <taxon>Bacteroidota</taxon>
        <taxon>Bacteroidia</taxon>
        <taxon>Marinilabiliales</taxon>
        <taxon>Marinilabiliaceae</taxon>
        <taxon>Breznakibacter</taxon>
    </lineage>
</organism>
<evidence type="ECO:0000256" key="3">
    <source>
        <dbReference type="ARBA" id="ARBA00022801"/>
    </source>
</evidence>
<evidence type="ECO:0000313" key="6">
    <source>
        <dbReference type="Proteomes" id="UP000249239"/>
    </source>
</evidence>
<dbReference type="SUPFAM" id="SSF56988">
    <property type="entry name" value="Anthrax protective antigen"/>
    <property type="match status" value="1"/>
</dbReference>
<dbReference type="GO" id="GO:0046556">
    <property type="term" value="F:alpha-L-arabinofuranosidase activity"/>
    <property type="evidence" value="ECO:0007669"/>
    <property type="project" value="TreeGrafter"/>
</dbReference>
<dbReference type="EMBL" id="QKZK01000006">
    <property type="protein sequence ID" value="PZX18613.1"/>
    <property type="molecule type" value="Genomic_DNA"/>
</dbReference>
<evidence type="ECO:0000259" key="4">
    <source>
        <dbReference type="PROSITE" id="PS51820"/>
    </source>
</evidence>
<sequence length="878" mass="97653">MNRNLFTTLMLALMLTFGCQTSHPPRYLDPTLTFEERAKALVAAMTLEEKVSQMVYESPAIDRLGIPEYNWWNECLHGVGRAGISTVFPQAIGMAAMWDTAQMHAIATAISDEARAKHHAFMAQGKRGIYQGLTFWTPNINIFRDPRWGRGMETYGEDPYLSGELAVPFIRGLQGDDSTHLKLIATVKHFVVHSGPESSRHSFNAQVNDRDFYETYTPHFRKTIRESGVYSVMCAYNRFRDQPCCGSTFLDSLLRVRWGFNGYIVSDCWAIRDFYDKGAHELVPTPEEAAAMAVRAGTDLNCGDTYPALVKAVKQGLISESEIDISVTRLMLARMKLGMFDDPATVKWSKIPYQVVDSREHQQLALEAAQKSMVLLRNEHNTLPLSKSIKNIAVIGPNADNTDVLLGNYHGYPSNPVTPYAGIRAKLPTAEVTYAQGCRHADELPTMRMIPEKVLYTDATKQERGLTAQYFANDSLHGQPVHTQTDKTINFVWWDKAPFSDMSPLSYSVKWTGVIVPEFSGRYAIGGEGFPEFTVTLADSLICQFKDIHHPKLQYTYYQLEAGKVYPVTVTYRQHKSEYATVKLMWDQPGQPLIDEAITAAKEADVVILCMGLSPLLEGEEMKVAVPGFSGGDRIDIGLPPAQIHLINELRTLNKPTVMVLLNGSAISLPKEADNIPAIVEAWYPGQAGGTALADILFGDCNPSGRLPVTFYEGVDQLPDINDYSMENRTYRYFKGKPLFAFGHGLSYTTFAYSNLQIPSSITAGDTMTVTVDVTNKGLMDGDEVVQLYLSHPRVARAPIRSLRAFARVTIPTGETRQVTFRLTPEQMAIVNHQNQQEVMAGQMKLSVGGGQPSPAALARQMAVEKNIEVTGSFVCRE</sequence>
<dbReference type="InterPro" id="IPR037524">
    <property type="entry name" value="PA14/GLEYA"/>
</dbReference>
<dbReference type="PROSITE" id="PS51820">
    <property type="entry name" value="PA14"/>
    <property type="match status" value="1"/>
</dbReference>
<gene>
    <name evidence="5" type="ORF">LX69_01006</name>
</gene>
<dbReference type="AlphaFoldDB" id="A0A2W7NGK6"/>
<dbReference type="SMART" id="SM00758">
    <property type="entry name" value="PA14"/>
    <property type="match status" value="1"/>
</dbReference>
<dbReference type="Proteomes" id="UP000249239">
    <property type="component" value="Unassembled WGS sequence"/>
</dbReference>
<reference evidence="5 6" key="1">
    <citation type="submission" date="2018-06" db="EMBL/GenBank/DDBJ databases">
        <title>Genomic Encyclopedia of Archaeal and Bacterial Type Strains, Phase II (KMG-II): from individual species to whole genera.</title>
        <authorList>
            <person name="Goeker M."/>
        </authorList>
    </citation>
    <scope>NUCLEOTIDE SEQUENCE [LARGE SCALE GENOMIC DNA]</scope>
    <source>
        <strain evidence="5 6">DSM 6779</strain>
    </source>
</reference>
<dbReference type="InterPro" id="IPR002772">
    <property type="entry name" value="Glyco_hydro_3_C"/>
</dbReference>
<comment type="similarity">
    <text evidence="1">Belongs to the glycosyl hydrolase 3 family.</text>
</comment>
<dbReference type="Gene3D" id="3.40.50.1700">
    <property type="entry name" value="Glycoside hydrolase family 3 C-terminal domain"/>
    <property type="match status" value="2"/>
</dbReference>
<dbReference type="Gene3D" id="2.60.40.10">
    <property type="entry name" value="Immunoglobulins"/>
    <property type="match status" value="1"/>
</dbReference>
<dbReference type="RefSeq" id="WP_111444719.1">
    <property type="nucleotide sequence ID" value="NZ_QKZK01000006.1"/>
</dbReference>
<dbReference type="Pfam" id="PF00933">
    <property type="entry name" value="Glyco_hydro_3"/>
    <property type="match status" value="1"/>
</dbReference>
<feature type="domain" description="PA14" evidence="4">
    <location>
        <begin position="461"/>
        <end position="602"/>
    </location>
</feature>
<dbReference type="GO" id="GO:0031222">
    <property type="term" value="P:arabinan catabolic process"/>
    <property type="evidence" value="ECO:0007669"/>
    <property type="project" value="TreeGrafter"/>
</dbReference>
<dbReference type="Pfam" id="PF01915">
    <property type="entry name" value="Glyco_hydro_3_C"/>
    <property type="match status" value="1"/>
</dbReference>
<protein>
    <submittedName>
        <fullName evidence="5">Beta-glucosidase</fullName>
    </submittedName>
</protein>
<keyword evidence="3" id="KW-0378">Hydrolase</keyword>
<dbReference type="PANTHER" id="PTHR42721:SF3">
    <property type="entry name" value="BETA-D-XYLOSIDASE 5-RELATED"/>
    <property type="match status" value="1"/>
</dbReference>
<comment type="caution">
    <text evidence="5">The sequence shown here is derived from an EMBL/GenBank/DDBJ whole genome shotgun (WGS) entry which is preliminary data.</text>
</comment>
<evidence type="ECO:0000256" key="2">
    <source>
        <dbReference type="ARBA" id="ARBA00022729"/>
    </source>
</evidence>
<name>A0A2W7NGK6_9BACT</name>
<accession>A0A2W7NGK6</accession>
<dbReference type="InterPro" id="IPR017853">
    <property type="entry name" value="GH"/>
</dbReference>
<dbReference type="InterPro" id="IPR044993">
    <property type="entry name" value="BXL"/>
</dbReference>
<dbReference type="Pfam" id="PF07691">
    <property type="entry name" value="PA14"/>
    <property type="match status" value="1"/>
</dbReference>
<keyword evidence="6" id="KW-1185">Reference proteome</keyword>
<dbReference type="Pfam" id="PF14310">
    <property type="entry name" value="Fn3-like"/>
    <property type="match status" value="1"/>
</dbReference>
<dbReference type="InterPro" id="IPR026891">
    <property type="entry name" value="Fn3-like"/>
</dbReference>
<dbReference type="SUPFAM" id="SSF51445">
    <property type="entry name" value="(Trans)glycosidases"/>
    <property type="match status" value="1"/>
</dbReference>
<dbReference type="InterPro" id="IPR036962">
    <property type="entry name" value="Glyco_hydro_3_N_sf"/>
</dbReference>
<proteinExistence type="inferred from homology"/>
<dbReference type="PRINTS" id="PR00133">
    <property type="entry name" value="GLHYDRLASE3"/>
</dbReference>
<dbReference type="InterPro" id="IPR011658">
    <property type="entry name" value="PA14_dom"/>
</dbReference>
<keyword evidence="2" id="KW-0732">Signal</keyword>